<proteinExistence type="predicted"/>
<keyword evidence="1" id="KW-0472">Membrane</keyword>
<reference evidence="2 3" key="1">
    <citation type="submission" date="2019-12" db="EMBL/GenBank/DDBJ databases">
        <title>Whole genome shotgun sequence of Streptomyces caniferus NBRC 15389.</title>
        <authorList>
            <person name="Ichikawa N."/>
            <person name="Kimura A."/>
            <person name="Kitahashi Y."/>
            <person name="Komaki H."/>
            <person name="Tamura T."/>
        </authorList>
    </citation>
    <scope>NUCLEOTIDE SEQUENCE [LARGE SCALE GENOMIC DNA]</scope>
    <source>
        <strain evidence="2 3">NBRC 15389</strain>
    </source>
</reference>
<name>A0A640S3T5_9ACTN</name>
<protein>
    <submittedName>
        <fullName evidence="2">Uncharacterized protein</fullName>
    </submittedName>
</protein>
<sequence>MPSPHTAPSASSVPLAAAIRMGVALLAVAAFALSYDALRQMAGRSPILAAV</sequence>
<feature type="transmembrane region" description="Helical" evidence="1">
    <location>
        <begin position="12"/>
        <end position="35"/>
    </location>
</feature>
<evidence type="ECO:0000313" key="2">
    <source>
        <dbReference type="EMBL" id="GFE05312.1"/>
    </source>
</evidence>
<keyword evidence="1" id="KW-0812">Transmembrane</keyword>
<organism evidence="2 3">
    <name type="scientific">Streptomyces caniferus</name>
    <dbReference type="NCBI Taxonomy" id="285557"/>
    <lineage>
        <taxon>Bacteria</taxon>
        <taxon>Bacillati</taxon>
        <taxon>Actinomycetota</taxon>
        <taxon>Actinomycetes</taxon>
        <taxon>Kitasatosporales</taxon>
        <taxon>Streptomycetaceae</taxon>
        <taxon>Streptomyces</taxon>
    </lineage>
</organism>
<accession>A0A640S3T5</accession>
<evidence type="ECO:0000256" key="1">
    <source>
        <dbReference type="SAM" id="Phobius"/>
    </source>
</evidence>
<gene>
    <name evidence="2" type="ORF">Scani_15800</name>
</gene>
<evidence type="ECO:0000313" key="3">
    <source>
        <dbReference type="Proteomes" id="UP000435837"/>
    </source>
</evidence>
<dbReference type="EMBL" id="BLIN01000002">
    <property type="protein sequence ID" value="GFE05312.1"/>
    <property type="molecule type" value="Genomic_DNA"/>
</dbReference>
<dbReference type="AlphaFoldDB" id="A0A640S3T5"/>
<comment type="caution">
    <text evidence="2">The sequence shown here is derived from an EMBL/GenBank/DDBJ whole genome shotgun (WGS) entry which is preliminary data.</text>
</comment>
<dbReference type="Proteomes" id="UP000435837">
    <property type="component" value="Unassembled WGS sequence"/>
</dbReference>
<keyword evidence="1" id="KW-1133">Transmembrane helix</keyword>